<dbReference type="EMBL" id="MTQA01000307">
    <property type="protein sequence ID" value="PNP61343.1"/>
    <property type="molecule type" value="Genomic_DNA"/>
</dbReference>
<feature type="transmembrane region" description="Helical" evidence="2">
    <location>
        <begin position="206"/>
        <end position="229"/>
    </location>
</feature>
<protein>
    <submittedName>
        <fullName evidence="3">Uncharacterized protein</fullName>
    </submittedName>
</protein>
<dbReference type="OrthoDB" id="2840209at2759"/>
<dbReference type="Proteomes" id="UP000236664">
    <property type="component" value="Unassembled WGS sequence"/>
</dbReference>
<evidence type="ECO:0000313" key="3">
    <source>
        <dbReference type="EMBL" id="PNP61343.1"/>
    </source>
</evidence>
<keyword evidence="2" id="KW-0812">Transmembrane</keyword>
<sequence>MNMGAQPENESFEMADRPVSPLSVVTEEDDPESVDTSALGTPKPEDTQHGTRSDNDGLLAPSREDKITEEAASVHANCPLKRHVLYSLITIAFIGSASLICSCWLIAYIQVKTDRSYIAAVIVGGKLSSTEAKLIDAAFSILVAPAVVAVANWHMFKLARLSAVNEHSGRNSAVSMKVLVEVASTDWGSFSPLKFWTFVRSRRPRVICLGMIAVLSALSFSLLGNAVAYQQAGVDTSTQVLEYLYDTHSVLPGGSRPIPLDDQSIRQQVSARLQDRLSRLQQGMLESSTTGLVSVNVSDQSRSSLSPAVMQLFHAPVYRLKMSCSPSHLQDVVMVVPDKRNPHLRFVLEEAASIFGSESTTYETPFGTNESIISKTALDEAKAKYPGTPYPLIAFNDTALWIGVMDSGLDGGPVITTERWGSLIPFTKGFPSTEQPDGRQTNYSLTFSGLTCCLNRSTGWADIEVNGSDWSMIENTLVDEKPATGHDIPVLSLTSRIDTFDDRRDGRPSGLGGHLLRAALGAVTEGSRQIWDLETLADAFLWYEIEARQVLLDNDQTVRAERYQVQSNIDEYAMTFVPWILMFRLGTLGAACTLTIGLTLDSWRVYSLRTGRMLDSIRLTADVGVALDKQVFEECSTWHATRLNKCADEARFQYEPDARLDSATGLYTLGIRLRQISRPHD</sequence>
<feature type="transmembrane region" description="Helical" evidence="2">
    <location>
        <begin position="134"/>
        <end position="153"/>
    </location>
</feature>
<comment type="caution">
    <text evidence="3">The sequence shown here is derived from an EMBL/GenBank/DDBJ whole genome shotgun (WGS) entry which is preliminary data.</text>
</comment>
<accession>A0A2K0UU90</accession>
<keyword evidence="2" id="KW-1133">Transmembrane helix</keyword>
<feature type="region of interest" description="Disordered" evidence="1">
    <location>
        <begin position="1"/>
        <end position="60"/>
    </location>
</feature>
<reference evidence="3 4" key="1">
    <citation type="submission" date="2017-06" db="EMBL/GenBank/DDBJ databases">
        <title>Genome of Fusarium nygamai isolate CS10214.</title>
        <authorList>
            <person name="Gardiner D.M."/>
            <person name="Obanor F."/>
            <person name="Kazan K."/>
        </authorList>
    </citation>
    <scope>NUCLEOTIDE SEQUENCE [LARGE SCALE GENOMIC DNA]</scope>
    <source>
        <strain evidence="3 4">CS10214</strain>
    </source>
</reference>
<evidence type="ECO:0000256" key="1">
    <source>
        <dbReference type="SAM" id="MobiDB-lite"/>
    </source>
</evidence>
<dbReference type="AlphaFoldDB" id="A0A2K0UU90"/>
<evidence type="ECO:0000313" key="4">
    <source>
        <dbReference type="Proteomes" id="UP000236664"/>
    </source>
</evidence>
<keyword evidence="2" id="KW-0472">Membrane</keyword>
<proteinExistence type="predicted"/>
<feature type="compositionally biased region" description="Basic and acidic residues" evidence="1">
    <location>
        <begin position="43"/>
        <end position="55"/>
    </location>
</feature>
<feature type="transmembrane region" description="Helical" evidence="2">
    <location>
        <begin position="84"/>
        <end position="107"/>
    </location>
</feature>
<name>A0A2K0UU90_GIBNY</name>
<keyword evidence="4" id="KW-1185">Reference proteome</keyword>
<organism evidence="3 4">
    <name type="scientific">Gibberella nygamai</name>
    <name type="common">Bean root rot disease fungus</name>
    <name type="synonym">Fusarium nygamai</name>
    <dbReference type="NCBI Taxonomy" id="42673"/>
    <lineage>
        <taxon>Eukaryota</taxon>
        <taxon>Fungi</taxon>
        <taxon>Dikarya</taxon>
        <taxon>Ascomycota</taxon>
        <taxon>Pezizomycotina</taxon>
        <taxon>Sordariomycetes</taxon>
        <taxon>Hypocreomycetidae</taxon>
        <taxon>Hypocreales</taxon>
        <taxon>Nectriaceae</taxon>
        <taxon>Fusarium</taxon>
        <taxon>Fusarium fujikuroi species complex</taxon>
    </lineage>
</organism>
<gene>
    <name evidence="3" type="ORF">FNYG_14029</name>
</gene>
<evidence type="ECO:0000256" key="2">
    <source>
        <dbReference type="SAM" id="Phobius"/>
    </source>
</evidence>